<dbReference type="EMBL" id="UXUI01007211">
    <property type="protein sequence ID" value="VDD86304.1"/>
    <property type="molecule type" value="Genomic_DNA"/>
</dbReference>
<dbReference type="OrthoDB" id="60477at2759"/>
<accession>A0A0N4UW88</accession>
<comment type="subcellular location">
    <subcellularLocation>
        <location evidence="1">Endoplasmic reticulum membrane</location>
        <topology evidence="1">Multi-pass membrane protein</topology>
    </subcellularLocation>
</comment>
<dbReference type="Gene3D" id="2.130.10.10">
    <property type="entry name" value="YVTN repeat-like/Quinoprotein amine dehydrogenase"/>
    <property type="match status" value="2"/>
</dbReference>
<dbReference type="GO" id="GO:0032933">
    <property type="term" value="P:SREBP signaling pathway"/>
    <property type="evidence" value="ECO:0007669"/>
    <property type="project" value="InterPro"/>
</dbReference>
<name>A0A0N4UW88_ENTVE</name>
<dbReference type="InterPro" id="IPR036322">
    <property type="entry name" value="WD40_repeat_dom_sf"/>
</dbReference>
<dbReference type="GO" id="GO:0032934">
    <property type="term" value="F:sterol binding"/>
    <property type="evidence" value="ECO:0007669"/>
    <property type="project" value="InterPro"/>
</dbReference>
<dbReference type="PANTHER" id="PTHR46378:SF1">
    <property type="entry name" value="STEROL REGULATORY ELEMENT-BINDING PROTEIN CLEAVAGE-ACTIVATING PROTEIN"/>
    <property type="match status" value="1"/>
</dbReference>
<evidence type="ECO:0000256" key="3">
    <source>
        <dbReference type="ARBA" id="ARBA00022824"/>
    </source>
</evidence>
<dbReference type="Pfam" id="PF00400">
    <property type="entry name" value="WD40"/>
    <property type="match status" value="1"/>
</dbReference>
<keyword evidence="3" id="KW-0256">Endoplasmic reticulum</keyword>
<dbReference type="WBParaSite" id="EVEC_0000173901-mRNA-1">
    <property type="protein sequence ID" value="EVEC_0000173901-mRNA-1"/>
    <property type="gene ID" value="EVEC_0000173901"/>
</dbReference>
<dbReference type="PANTHER" id="PTHR46378">
    <property type="entry name" value="STEROL REGULATORY ELEMENT-BINDING PROTEIN CLEAVAGE-ACTIVATING PROTEIN"/>
    <property type="match status" value="1"/>
</dbReference>
<evidence type="ECO:0000256" key="2">
    <source>
        <dbReference type="ARBA" id="ARBA00022692"/>
    </source>
</evidence>
<feature type="transmembrane region" description="Helical" evidence="8">
    <location>
        <begin position="44"/>
        <end position="68"/>
    </location>
</feature>
<dbReference type="GO" id="GO:0032936">
    <property type="term" value="C:SREBP-SCAP complex"/>
    <property type="evidence" value="ECO:0007669"/>
    <property type="project" value="TreeGrafter"/>
</dbReference>
<evidence type="ECO:0000256" key="5">
    <source>
        <dbReference type="ARBA" id="ARBA00023136"/>
    </source>
</evidence>
<dbReference type="SMART" id="SM00320">
    <property type="entry name" value="WD40"/>
    <property type="match status" value="5"/>
</dbReference>
<organism evidence="11">
    <name type="scientific">Enterobius vermicularis</name>
    <name type="common">Human pinworm</name>
    <dbReference type="NCBI Taxonomy" id="51028"/>
    <lineage>
        <taxon>Eukaryota</taxon>
        <taxon>Metazoa</taxon>
        <taxon>Ecdysozoa</taxon>
        <taxon>Nematoda</taxon>
        <taxon>Chromadorea</taxon>
        <taxon>Rhabditida</taxon>
        <taxon>Spirurina</taxon>
        <taxon>Oxyuridomorpha</taxon>
        <taxon>Oxyuroidea</taxon>
        <taxon>Oxyuridae</taxon>
        <taxon>Enterobius</taxon>
    </lineage>
</organism>
<reference evidence="9 10" key="2">
    <citation type="submission" date="2018-10" db="EMBL/GenBank/DDBJ databases">
        <authorList>
            <consortium name="Pathogen Informatics"/>
        </authorList>
    </citation>
    <scope>NUCLEOTIDE SEQUENCE [LARGE SCALE GENOMIC DNA]</scope>
</reference>
<dbReference type="InterPro" id="IPR015943">
    <property type="entry name" value="WD40/YVTN_repeat-like_dom_sf"/>
</dbReference>
<dbReference type="AlphaFoldDB" id="A0A0N4UW88"/>
<evidence type="ECO:0000313" key="9">
    <source>
        <dbReference type="EMBL" id="VDD86304.1"/>
    </source>
</evidence>
<dbReference type="GO" id="GO:0045540">
    <property type="term" value="P:regulation of cholesterol biosynthetic process"/>
    <property type="evidence" value="ECO:0007669"/>
    <property type="project" value="TreeGrafter"/>
</dbReference>
<evidence type="ECO:0000256" key="1">
    <source>
        <dbReference type="ARBA" id="ARBA00004477"/>
    </source>
</evidence>
<keyword evidence="7" id="KW-0853">WD repeat</keyword>
<evidence type="ECO:0000313" key="10">
    <source>
        <dbReference type="Proteomes" id="UP000274131"/>
    </source>
</evidence>
<feature type="repeat" description="WD" evidence="7">
    <location>
        <begin position="291"/>
        <end position="332"/>
    </location>
</feature>
<proteinExistence type="predicted"/>
<dbReference type="SUPFAM" id="SSF50978">
    <property type="entry name" value="WD40 repeat-like"/>
    <property type="match status" value="1"/>
</dbReference>
<keyword evidence="2 8" id="KW-0812">Transmembrane</keyword>
<dbReference type="GO" id="GO:0005789">
    <property type="term" value="C:endoplasmic reticulum membrane"/>
    <property type="evidence" value="ECO:0007669"/>
    <property type="project" value="UniProtKB-SubCell"/>
</dbReference>
<dbReference type="GO" id="GO:0000139">
    <property type="term" value="C:Golgi membrane"/>
    <property type="evidence" value="ECO:0007669"/>
    <property type="project" value="InterPro"/>
</dbReference>
<evidence type="ECO:0000256" key="8">
    <source>
        <dbReference type="SAM" id="Phobius"/>
    </source>
</evidence>
<dbReference type="InterPro" id="IPR030225">
    <property type="entry name" value="SCAP"/>
</dbReference>
<dbReference type="STRING" id="51028.A0A0N4UW88"/>
<evidence type="ECO:0000256" key="7">
    <source>
        <dbReference type="PROSITE-ProRule" id="PRU00221"/>
    </source>
</evidence>
<keyword evidence="6" id="KW-0325">Glycoprotein</keyword>
<evidence type="ECO:0000256" key="4">
    <source>
        <dbReference type="ARBA" id="ARBA00022989"/>
    </source>
</evidence>
<evidence type="ECO:0000256" key="6">
    <source>
        <dbReference type="ARBA" id="ARBA00023180"/>
    </source>
</evidence>
<dbReference type="InterPro" id="IPR001680">
    <property type="entry name" value="WD40_rpt"/>
</dbReference>
<keyword evidence="5 8" id="KW-0472">Membrane</keyword>
<keyword evidence="10" id="KW-1185">Reference proteome</keyword>
<sequence length="464" mass="52815">MRIVSDKVTQALKKSFKEDDFVLTAPSLAESRLMTRIYTLETQMAFILVVSALFLVATVGMFLIYVCFWERNLRDLEGVSKDVNVLDYFTQEPVLFGEHKLAIEFVNVIDSKCVASCCLEGEVHVWDIDTGKRVMVINRDVRNQKIEEIGPQFTEGRTRTLTRSARPQIWCMAARQGLLFFGCADGTLEIANPEAGNLVGIYRKSHSDSGIIHLLTPGLHIILVRFDGSVEFLDTTLSSNKLQRIKEVAAIQPQRISITHIEATFFNLITVSQDRTVKVFDIRSAQLLYRLKQHNARIISICVDPITNMLYTSCEEGSIYSWDLENGKFLRTIDEVSLTSEWVKLACTPLMLLGYSSDGHLWIWDKNTGQLSTRITPDTTFNKQQFGKRCLIVVSNHIAVTGCGDSIMFWDLNYKVMAKQLKMKRNLLRHDRDLILVSRNFVFFVASKSPGKSRNAYQTQDMHS</sequence>
<evidence type="ECO:0000313" key="11">
    <source>
        <dbReference type="WBParaSite" id="EVEC_0000173901-mRNA-1"/>
    </source>
</evidence>
<reference evidence="11" key="1">
    <citation type="submission" date="2017-02" db="UniProtKB">
        <authorList>
            <consortium name="WormBaseParasite"/>
        </authorList>
    </citation>
    <scope>IDENTIFICATION</scope>
</reference>
<dbReference type="Proteomes" id="UP000274131">
    <property type="component" value="Unassembled WGS sequence"/>
</dbReference>
<keyword evidence="4 8" id="KW-1133">Transmembrane helix</keyword>
<dbReference type="PROSITE" id="PS50082">
    <property type="entry name" value="WD_REPEATS_2"/>
    <property type="match status" value="1"/>
</dbReference>
<gene>
    <name evidence="9" type="ORF">EVEC_LOCUS1447</name>
</gene>
<protein>
    <submittedName>
        <fullName evidence="11">WD_REPEATS_REGION domain-containing protein</fullName>
    </submittedName>
</protein>